<organism evidence="1 2">
    <name type="scientific">Rhabditophanes sp. KR3021</name>
    <dbReference type="NCBI Taxonomy" id="114890"/>
    <lineage>
        <taxon>Eukaryota</taxon>
        <taxon>Metazoa</taxon>
        <taxon>Ecdysozoa</taxon>
        <taxon>Nematoda</taxon>
        <taxon>Chromadorea</taxon>
        <taxon>Rhabditida</taxon>
        <taxon>Tylenchina</taxon>
        <taxon>Panagrolaimomorpha</taxon>
        <taxon>Strongyloidoidea</taxon>
        <taxon>Alloionematidae</taxon>
        <taxon>Rhabditophanes</taxon>
    </lineage>
</organism>
<proteinExistence type="predicted"/>
<evidence type="ECO:0000313" key="2">
    <source>
        <dbReference type="WBParaSite" id="RSKR_0001130100.1"/>
    </source>
</evidence>
<reference evidence="2" key="1">
    <citation type="submission" date="2016-11" db="UniProtKB">
        <authorList>
            <consortium name="WormBaseParasite"/>
        </authorList>
    </citation>
    <scope>IDENTIFICATION</scope>
    <source>
        <strain evidence="2">KR3021</strain>
    </source>
</reference>
<accession>A0AC35UI59</accession>
<dbReference type="Proteomes" id="UP000095286">
    <property type="component" value="Unplaced"/>
</dbReference>
<sequence>MKQILSNVVKKSKNKMAENVLKAAGKNTKYKALEAGKKLPSEVSNESGDEKSEMASSDNESVASTINPNDTYYDSDRGGSETDSLTGSEWDTSSVSSSNSQFETKKERKLKNRKRKNLAEEVANGEIQYDIFAENPSIKHSFYVLVRIFEAKELASDDIDPVVKVNLDKKQRKTNILKETNNPKFNQTFTFKVNANLEELSSKNVDFSLYCSKKIFKDSAIGAFRMNLGLVYRQKDHLLPQKWLSLSSPLLNEDDAEGSDVRGFLKVSICLYHENQSPPSLIGKPTGEPDEILQCAQNLNYNLRLRIFKLSQVADFIRFQSNAKQPNQLMIEIKVGKMIIYTDCVVANDDTLCFGEEICIPITWPSVVNDIRFRVIQKRNKFRKRVLLTSKLSLNSICRCGKKGFLPTFGPSFVPFYGPDKINGTLTLSDIKAISQGAIEGTIFCGRLFIDIATFETFLKAPTKNAIPTIVCSSSASNENCSPFVLSASFFGANQIHPDFKEKNVHFTVSIGHYGNDAYNDLPNNSNSTLPVLPFYDSIQYYSMPWGNQKPLCEVECMFEDVEFRAAESNILFQISEFLLESKCELEMMMRSNPNQITIADKTLDCFFEATEAFNSLADFNTESNRKRYGDRLTELDYCLQNARFAALQIIANDFNTFKKDKNDVDDMGERCLNLIISVSAKLKKLSVDTQISIPDVLITMYASEKSVGFKRIPISELIYVSNNRASGNGKYIGKITPIHLQRINQERSNYKEDDIPAILLLKLFFSKVSKKKSFSKIVLPGQIRYYAEYFENQTRKMFNKEWQQAKTNPFATTDVTGKIAIYENSISPPPGWKFKDDWKVKRCHDMWVGADAGHNKFEDTVYEKYRKNGKKWEFNGFSDFDGNSLDPELIAKAPEGWKYDENWKVDKNVLGDPKGFLYSMKEDFWTNQNSLDVTEKFTHVFKRRKLIRMRTLKADTKRLDLDHLISFKEKLGETGWEYSKKFGEPIHVLAQSSDRFRRRRYVREMVREEKKDNQKSNIISNTDCVSNMVARIYEVHDTCSMFQLRVYVLWGRELLDNTSKIKRVFVRVTFLNKSQESIYIGNCVNPVWNEMILFDRVLVPGSVNSMVNHPPLVFVEVIGEAHSEVEIFLGRFTLKPNFSISNQKKNTELCWSPLILPRNKSYGSLLIGSDMLLINKETQKIDIDDPVAKKENAGRYEIPVEIMPRFVKYNIQILCWGVRNLSKHKLLAVKKPFVEISIGDLLEVTESIEDLKNNPNFSKNLVYFKNVSLPERLYFSSPIILTLRDKRIFGSKPIIGTSLVQNFDRFEIKTNAIQKPVPFSRWIDYDSLMSIEIKAYEEEIFKMNLDEENADSYFTKYRIDWWSKYYFSLGEKDKARGYSESELEPLAIYGQSLEDSDEFRGFCDFLQTFKFGKVKKSNGYSRNVDIKGELKGRLIITKSEEQKDIVDIIPGIEFEKPELCIVRVYVVRAHSLVTTRGHKTCDPYISLRCANFKKISLKKEYVPDTLDPIFGQVIETEIWIPQQKDIEITIMDNRRFSFDEEIGSTTIDLENRLLSKFRATVGLPKKFNVYGPNIWRDQYTPMEILKKYLEKMNLPPPELISDKEGNIGMKILEWTFYLKEEDVIAKKNQFSGRPHQRLALLILNKIGLVPEHVETRPLYNSINKSMECGKVEIFVDIFPKTFGSIPPQINISKRIPDKFQLRISVFETRYVINPKKVAGKDSCDMYVKCLLNGADKAVSTDVHYNCSDGRGSFMWRFVFDVNFSFWEEKLYQYKNKRFFRKKTETTSDPFITLEICDNKKFKKDSLIGRYTLDLLNIEKGVMELTDFYDEEDIRQERHAKANKKRCLSTCCCGICSCKKNKNMGRRAPRYFESTSSSPPVSIFEKQNIRGWWPCISSSLTPQQKNDKLMYRKKFDSDSDNGYDNFKDENVTDEAKYVTGYVELDISVVNTDEAKENPVGKGRKKPNHSPVLPERKRDRCDSFFLTARAKKYCCRFVSKRCMWSICCCLIIFLLIAGLIQFIFKLPEIIINKV</sequence>
<dbReference type="WBParaSite" id="RSKR_0001130100.1">
    <property type="protein sequence ID" value="RSKR_0001130100.1"/>
    <property type="gene ID" value="RSKR_0001130100"/>
</dbReference>
<protein>
    <submittedName>
        <fullName evidence="2">C2 domain-containing protein</fullName>
    </submittedName>
</protein>
<evidence type="ECO:0000313" key="1">
    <source>
        <dbReference type="Proteomes" id="UP000095286"/>
    </source>
</evidence>
<name>A0AC35UI59_9BILA</name>